<dbReference type="Pfam" id="PF01556">
    <property type="entry name" value="DnaJ_C"/>
    <property type="match status" value="1"/>
</dbReference>
<dbReference type="Gene3D" id="2.60.260.20">
    <property type="entry name" value="Urease metallochaperone UreE, N-terminal domain"/>
    <property type="match status" value="1"/>
</dbReference>
<dbReference type="PRINTS" id="PR00625">
    <property type="entry name" value="JDOMAIN"/>
</dbReference>
<proteinExistence type="predicted"/>
<dbReference type="Proteomes" id="UP000184130">
    <property type="component" value="Unassembled WGS sequence"/>
</dbReference>
<evidence type="ECO:0000313" key="3">
    <source>
        <dbReference type="EMBL" id="SHL05100.1"/>
    </source>
</evidence>
<name>A0A1M6XGE6_XYLRU</name>
<evidence type="ECO:0000256" key="1">
    <source>
        <dbReference type="ARBA" id="ARBA00023186"/>
    </source>
</evidence>
<dbReference type="InterPro" id="IPR001623">
    <property type="entry name" value="DnaJ_domain"/>
</dbReference>
<dbReference type="OrthoDB" id="9779889at2"/>
<dbReference type="SUPFAM" id="SSF49493">
    <property type="entry name" value="HSP40/DnaJ peptide-binding domain"/>
    <property type="match status" value="1"/>
</dbReference>
<accession>A0A1M6XGE6</accession>
<dbReference type="InterPro" id="IPR051938">
    <property type="entry name" value="Apopto_cytoskel_mod"/>
</dbReference>
<dbReference type="PANTHER" id="PTHR44145">
    <property type="entry name" value="DNAJ HOMOLOG SUBFAMILY A MEMBER 3, MITOCHONDRIAL"/>
    <property type="match status" value="1"/>
</dbReference>
<evidence type="ECO:0000259" key="2">
    <source>
        <dbReference type="PROSITE" id="PS50076"/>
    </source>
</evidence>
<dbReference type="InterPro" id="IPR036869">
    <property type="entry name" value="J_dom_sf"/>
</dbReference>
<keyword evidence="1" id="KW-0143">Chaperone</keyword>
<dbReference type="CDD" id="cd06257">
    <property type="entry name" value="DnaJ"/>
    <property type="match status" value="1"/>
</dbReference>
<dbReference type="Gene3D" id="1.10.287.110">
    <property type="entry name" value="DnaJ domain"/>
    <property type="match status" value="1"/>
</dbReference>
<protein>
    <submittedName>
        <fullName evidence="3">Curved DNA-binding protein</fullName>
    </submittedName>
</protein>
<sequence length="226" mass="25088">MAFIDYYKILGVDKTIPQKDVKKAYLKRAKQFHPDLHPDDPKAQAKFQALQEAYDVIGDPQKRAKYDQYGEKWREAEHFQGFGGGGQSGGNPFSGFDFSSFQGGGGFSSFFEDLFGRKGQQGGGFGGFQGFGGRQPRTHSGEMNANVTIDLYTAMLGGEVIVTLSNGQKLKLKIKPETQPGTKVRLRGKGYDRGDGTFGDLIITYQVKLPTNLTERQKDLLRQMLQ</sequence>
<dbReference type="GO" id="GO:0006457">
    <property type="term" value="P:protein folding"/>
    <property type="evidence" value="ECO:0007669"/>
    <property type="project" value="InterPro"/>
</dbReference>
<dbReference type="PANTHER" id="PTHR44145:SF3">
    <property type="entry name" value="DNAJ HOMOLOG SUBFAMILY A MEMBER 3, MITOCHONDRIAL"/>
    <property type="match status" value="1"/>
</dbReference>
<dbReference type="Pfam" id="PF00226">
    <property type="entry name" value="DnaJ"/>
    <property type="match status" value="1"/>
</dbReference>
<dbReference type="AlphaFoldDB" id="A0A1M6XGE6"/>
<dbReference type="FunFam" id="2.60.260.20:FF:000013">
    <property type="entry name" value="DnaJ subfamily B member 11"/>
    <property type="match status" value="1"/>
</dbReference>
<dbReference type="GO" id="GO:0051082">
    <property type="term" value="F:unfolded protein binding"/>
    <property type="evidence" value="ECO:0007669"/>
    <property type="project" value="InterPro"/>
</dbReference>
<dbReference type="InterPro" id="IPR008971">
    <property type="entry name" value="HSP40/DnaJ_pept-bd"/>
</dbReference>
<reference evidence="3 4" key="1">
    <citation type="submission" date="2016-11" db="EMBL/GenBank/DDBJ databases">
        <authorList>
            <person name="Jaros S."/>
            <person name="Januszkiewicz K."/>
            <person name="Wedrychowicz H."/>
        </authorList>
    </citation>
    <scope>NUCLEOTIDE SEQUENCE [LARGE SCALE GENOMIC DNA]</scope>
    <source>
        <strain evidence="3 4">KHT3</strain>
    </source>
</reference>
<dbReference type="SMART" id="SM00271">
    <property type="entry name" value="DnaJ"/>
    <property type="match status" value="1"/>
</dbReference>
<dbReference type="PROSITE" id="PS50076">
    <property type="entry name" value="DNAJ_2"/>
    <property type="match status" value="1"/>
</dbReference>
<evidence type="ECO:0000313" key="4">
    <source>
        <dbReference type="Proteomes" id="UP000184130"/>
    </source>
</evidence>
<dbReference type="EMBL" id="FRBD01000020">
    <property type="protein sequence ID" value="SHL05100.1"/>
    <property type="molecule type" value="Genomic_DNA"/>
</dbReference>
<dbReference type="SUPFAM" id="SSF46565">
    <property type="entry name" value="Chaperone J-domain"/>
    <property type="match status" value="1"/>
</dbReference>
<dbReference type="RefSeq" id="WP_073210289.1">
    <property type="nucleotide sequence ID" value="NZ_FRBD01000020.1"/>
</dbReference>
<feature type="domain" description="J" evidence="2">
    <location>
        <begin position="5"/>
        <end position="70"/>
    </location>
</feature>
<keyword evidence="3" id="KW-0238">DNA-binding</keyword>
<dbReference type="GO" id="GO:0003677">
    <property type="term" value="F:DNA binding"/>
    <property type="evidence" value="ECO:0007669"/>
    <property type="project" value="UniProtKB-KW"/>
</dbReference>
<dbReference type="InterPro" id="IPR002939">
    <property type="entry name" value="DnaJ_C"/>
</dbReference>
<gene>
    <name evidence="3" type="ORF">SAMN05216463_12052</name>
</gene>
<organism evidence="3 4">
    <name type="scientific">Xylanibacter ruminicola</name>
    <name type="common">Prevotella ruminicola</name>
    <dbReference type="NCBI Taxonomy" id="839"/>
    <lineage>
        <taxon>Bacteria</taxon>
        <taxon>Pseudomonadati</taxon>
        <taxon>Bacteroidota</taxon>
        <taxon>Bacteroidia</taxon>
        <taxon>Bacteroidales</taxon>
        <taxon>Prevotellaceae</taxon>
        <taxon>Xylanibacter</taxon>
    </lineage>
</organism>